<dbReference type="Gene3D" id="3.90.1720.10">
    <property type="entry name" value="endopeptidase domain like (from Nostoc punctiforme)"/>
    <property type="match status" value="1"/>
</dbReference>
<dbReference type="InterPro" id="IPR007921">
    <property type="entry name" value="CHAP_dom"/>
</dbReference>
<dbReference type="InterPro" id="IPR051056">
    <property type="entry name" value="Glycosyl_Hydrolase_73"/>
</dbReference>
<dbReference type="AlphaFoldDB" id="A0A4Q0AKW8"/>
<comment type="caution">
    <text evidence="4">The sequence shown here is derived from an EMBL/GenBank/DDBJ whole genome shotgun (WGS) entry which is preliminary data.</text>
</comment>
<feature type="region of interest" description="Disordered" evidence="2">
    <location>
        <begin position="498"/>
        <end position="524"/>
    </location>
</feature>
<feature type="domain" description="Peptidase C51" evidence="3">
    <location>
        <begin position="781"/>
        <end position="923"/>
    </location>
</feature>
<proteinExistence type="predicted"/>
<dbReference type="GO" id="GO:0004040">
    <property type="term" value="F:amidase activity"/>
    <property type="evidence" value="ECO:0007669"/>
    <property type="project" value="InterPro"/>
</dbReference>
<name>A0A4Q0AKW8_9BACT</name>
<gene>
    <name evidence="4" type="ORF">EOT04_00675</name>
</gene>
<dbReference type="Pfam" id="PF05257">
    <property type="entry name" value="CHAP"/>
    <property type="match status" value="1"/>
</dbReference>
<dbReference type="Gene3D" id="2.10.70.40">
    <property type="entry name" value="peptidoglycan hydrolase"/>
    <property type="match status" value="1"/>
</dbReference>
<dbReference type="SUPFAM" id="SSF54001">
    <property type="entry name" value="Cysteine proteinases"/>
    <property type="match status" value="1"/>
</dbReference>
<sequence>MSILRSPEKPSPAAGVNLERLPYPVLDRLGRFYNRVSQQAQSQPADQLTNRKFSLDAYVAQAGNGSVDESLKLGPVDYEQLAVAQDIIQHLSYLRDDAKIAAAVTRLTETAKNEALADGILARLMESGQLAESELATCKHLSGLTEKLARRLEVAISSGDEATANLFYDILRGMGKRVEIKPVENPMERLGKTVGSAAEVGKKLTIAAAAAGVLASAVKPAAAAPPAVAASMLLNPAPAPSPEGTFYKTVTDENGDGQGAGQSPSTAGETPAKPAPEPKKDQKSTDGEAPSQPKQPPVPVVIVGELPEEASPNQPGKTDPKPMTPGEEAARILQNGGWRELADFLEAQAEASGKPSGKPAASGPLYDAVLDQTNNLGARFDNLNPPLGANPRQLVMQDLGYSRLLAHHPDLVNQDPALREMAGKIGQDDLFAKTRADVLAKEMAKTAANVKDANGQPVYSENSLAFIAALLANAESNLLTPAEKDAFMVSVLGPDYDKPKAAPPPAEQPKAPEAPKQTPKESPKLRDGYLAIIDTLTLPESKKNFLKQISASVVKAEMSGAEINAAAVIAQATLESGWGTSTLSSKYFNIFGVKAGSNWTGPTVKMLTKENVNGHTELVTRLFRVYGSYDEAIADYVSGIISQSQYEDARRCRADLGTYIDGLLAKLDQDCKIVIPQGKEGAWSYATDPEYKQKLLAAVDKNKILGIVAAALPETPPPVAKTERVGENMPPEDWLERSRYYERMLGLPEGSTVTFQAKNGYLHTIVKPAVAETNLKLQKNGGYPDYLMKAKRDALVDPWSMYNRECVSYTAFKVSDKYGFMPNWGGKGDAYQWPDRAREMGIPVNNTPAVGSVLIWKNSGPNAKEHTWKGHSAFVEAILPDGSLLISQMNFPNSAQYSVEIVTPQALKLLNGQGVGSQIQFLHFEQADMKKLKANGHV</sequence>
<feature type="compositionally biased region" description="Basic and acidic residues" evidence="2">
    <location>
        <begin position="276"/>
        <end position="286"/>
    </location>
</feature>
<dbReference type="PROSITE" id="PS50911">
    <property type="entry name" value="CHAP"/>
    <property type="match status" value="1"/>
</dbReference>
<evidence type="ECO:0000259" key="3">
    <source>
        <dbReference type="PROSITE" id="PS50911"/>
    </source>
</evidence>
<evidence type="ECO:0000313" key="4">
    <source>
        <dbReference type="EMBL" id="RWZ79682.1"/>
    </source>
</evidence>
<dbReference type="Proteomes" id="UP000289269">
    <property type="component" value="Unassembled WGS sequence"/>
</dbReference>
<protein>
    <submittedName>
        <fullName evidence="4">CHAP domain-containing protein</fullName>
    </submittedName>
</protein>
<dbReference type="Pfam" id="PF01832">
    <property type="entry name" value="Glucosaminidase"/>
    <property type="match status" value="1"/>
</dbReference>
<dbReference type="PANTHER" id="PTHR33308:SF9">
    <property type="entry name" value="PEPTIDOGLYCAN HYDROLASE FLGJ"/>
    <property type="match status" value="1"/>
</dbReference>
<organism evidence="4 5">
    <name type="scientific">Candidatus Chaera renei</name>
    <dbReference type="NCBI Taxonomy" id="2506947"/>
    <lineage>
        <taxon>Bacteria</taxon>
        <taxon>Candidatus Saccharimonadota</taxon>
        <taxon>Candidatus Saccharimonadia</taxon>
        <taxon>Candidatus Saccharimonadales</taxon>
        <taxon>Candidatus Saccharimonadaceae</taxon>
        <taxon>Candidatus Chaera</taxon>
    </lineage>
</organism>
<evidence type="ECO:0000313" key="5">
    <source>
        <dbReference type="Proteomes" id="UP000289269"/>
    </source>
</evidence>
<dbReference type="EMBL" id="SCKW01000004">
    <property type="protein sequence ID" value="RWZ79682.1"/>
    <property type="molecule type" value="Genomic_DNA"/>
</dbReference>
<feature type="region of interest" description="Disordered" evidence="2">
    <location>
        <begin position="243"/>
        <end position="327"/>
    </location>
</feature>
<evidence type="ECO:0000256" key="1">
    <source>
        <dbReference type="ARBA" id="ARBA00022801"/>
    </source>
</evidence>
<dbReference type="Gene3D" id="1.10.530.10">
    <property type="match status" value="1"/>
</dbReference>
<accession>A0A4Q0AKW8</accession>
<reference evidence="4" key="1">
    <citation type="submission" date="2019-01" db="EMBL/GenBank/DDBJ databases">
        <title>Genomic signatures and co-occurrence patterns of the ultra-small Saccharimodia (Patescibacteria phylum) suggest a symbiotic lifestyle.</title>
        <authorList>
            <person name="Lemos L."/>
            <person name="Medeiros J."/>
            <person name="Andreote F."/>
            <person name="Fernandes G."/>
            <person name="Varani A."/>
            <person name="Oliveira G."/>
            <person name="Pylro V."/>
        </authorList>
    </citation>
    <scope>NUCLEOTIDE SEQUENCE [LARGE SCALE GENOMIC DNA]</scope>
    <source>
        <strain evidence="4">AMD01</strain>
    </source>
</reference>
<keyword evidence="5" id="KW-1185">Reference proteome</keyword>
<dbReference type="InterPro" id="IPR038765">
    <property type="entry name" value="Papain-like_cys_pep_sf"/>
</dbReference>
<dbReference type="InterPro" id="IPR002901">
    <property type="entry name" value="MGlyc_endo_b_GlcNAc-like_dom"/>
</dbReference>
<keyword evidence="1" id="KW-0378">Hydrolase</keyword>
<dbReference type="PANTHER" id="PTHR33308">
    <property type="entry name" value="PEPTIDOGLYCAN HYDROLASE FLGJ"/>
    <property type="match status" value="1"/>
</dbReference>
<feature type="compositionally biased region" description="Low complexity" evidence="2">
    <location>
        <begin position="508"/>
        <end position="517"/>
    </location>
</feature>
<evidence type="ECO:0000256" key="2">
    <source>
        <dbReference type="SAM" id="MobiDB-lite"/>
    </source>
</evidence>
<dbReference type="SMART" id="SM00047">
    <property type="entry name" value="LYZ2"/>
    <property type="match status" value="1"/>
</dbReference>